<dbReference type="RefSeq" id="WP_134245832.1">
    <property type="nucleotide sequence ID" value="NZ_SNTY01000085.1"/>
</dbReference>
<dbReference type="Proteomes" id="UP000297834">
    <property type="component" value="Unassembled WGS sequence"/>
</dbReference>
<dbReference type="Gene3D" id="1.10.101.10">
    <property type="entry name" value="PGBD-like superfamily/PGBD"/>
    <property type="match status" value="1"/>
</dbReference>
<name>A0A4Y7X8Z9_9GAMM</name>
<evidence type="ECO:0000313" key="3">
    <source>
        <dbReference type="Proteomes" id="UP000297834"/>
    </source>
</evidence>
<evidence type="ECO:0000259" key="1">
    <source>
        <dbReference type="Pfam" id="PF11860"/>
    </source>
</evidence>
<dbReference type="InterPro" id="IPR036366">
    <property type="entry name" value="PGBDSf"/>
</dbReference>
<protein>
    <submittedName>
        <fullName evidence="2">DUF3380 domain-containing protein</fullName>
    </submittedName>
</protein>
<accession>A0A4Y7X8Z9</accession>
<reference evidence="2 3" key="1">
    <citation type="submission" date="2019-03" db="EMBL/GenBank/DDBJ databases">
        <title>Alkanindiges illinoisensis: a potential pathogenic isolated from ascites of a gastric cancer patient with abdominal metastasis.</title>
        <authorList>
            <person name="Hu X."/>
            <person name="Yang B."/>
            <person name="Yan X."/>
            <person name="Lin L."/>
            <person name="Zhao H."/>
            <person name="Zhou F."/>
            <person name="Su B."/>
            <person name="Chen J."/>
            <person name="Rui Y."/>
            <person name="Wang Q."/>
            <person name="Zheng L."/>
        </authorList>
    </citation>
    <scope>NUCLEOTIDE SEQUENCE [LARGE SCALE GENOMIC DNA]</scope>
    <source>
        <strain evidence="2 3">NFYY 23406</strain>
    </source>
</reference>
<comment type="caution">
    <text evidence="2">The sequence shown here is derived from an EMBL/GenBank/DDBJ whole genome shotgun (WGS) entry which is preliminary data.</text>
</comment>
<dbReference type="InterPro" id="IPR024408">
    <property type="entry name" value="Muramidase"/>
</dbReference>
<evidence type="ECO:0000313" key="2">
    <source>
        <dbReference type="EMBL" id="TEU23385.1"/>
    </source>
</evidence>
<dbReference type="OrthoDB" id="1523598at2"/>
<organism evidence="2 3">
    <name type="scientific">Alkanindiges illinoisensis</name>
    <dbReference type="NCBI Taxonomy" id="197183"/>
    <lineage>
        <taxon>Bacteria</taxon>
        <taxon>Pseudomonadati</taxon>
        <taxon>Pseudomonadota</taxon>
        <taxon>Gammaproteobacteria</taxon>
        <taxon>Moraxellales</taxon>
        <taxon>Moraxellaceae</taxon>
        <taxon>Alkanindiges</taxon>
    </lineage>
</organism>
<dbReference type="AlphaFoldDB" id="A0A4Y7X8Z9"/>
<proteinExistence type="predicted"/>
<dbReference type="Pfam" id="PF11860">
    <property type="entry name" value="Muramidase"/>
    <property type="match status" value="1"/>
</dbReference>
<dbReference type="EMBL" id="SNTY01000085">
    <property type="protein sequence ID" value="TEU23385.1"/>
    <property type="molecule type" value="Genomic_DNA"/>
</dbReference>
<feature type="domain" description="N-acetylmuramidase" evidence="1">
    <location>
        <begin position="65"/>
        <end position="231"/>
    </location>
</feature>
<keyword evidence="3" id="KW-1185">Reference proteome</keyword>
<sequence>MDVKQLQQWLNDHGASPKLVIDGQGGALTRAAIINVFVNKQATPITPAEVLAIATRLGDTNDRRIRAVASVEAKGSGWFTSGLPKILYERHYFYRLTRGKFGITWYSNSKAGDYTQDKNDNDVIDSWEKLAYAACKDPDAAFQSISIGKFQVMGVHYKMLGYSHPIEMLWAARNSELTHYEMLAGYIKSFGLQMAFLKLSSTPKDCIPFASGYNGPKYADYDYHIELAKALK</sequence>
<gene>
    <name evidence="2" type="ORF">E2B99_13810</name>
</gene>